<dbReference type="SUPFAM" id="SSF53474">
    <property type="entry name" value="alpha/beta-Hydrolases"/>
    <property type="match status" value="1"/>
</dbReference>
<dbReference type="PANTHER" id="PTHR43798">
    <property type="entry name" value="MONOACYLGLYCEROL LIPASE"/>
    <property type="match status" value="1"/>
</dbReference>
<dbReference type="InterPro" id="IPR050266">
    <property type="entry name" value="AB_hydrolase_sf"/>
</dbReference>
<protein>
    <submittedName>
        <fullName evidence="2">Alpha/beta hydrolase</fullName>
    </submittedName>
</protein>
<gene>
    <name evidence="2" type="ORF">LXT12_01350</name>
</gene>
<dbReference type="EMBL" id="JAJTWT010000001">
    <property type="protein sequence ID" value="MCE4535904.1"/>
    <property type="molecule type" value="Genomic_DNA"/>
</dbReference>
<dbReference type="Gene3D" id="3.40.50.1820">
    <property type="entry name" value="alpha/beta hydrolase"/>
    <property type="match status" value="1"/>
</dbReference>
<proteinExistence type="predicted"/>
<accession>A0ABS8XC40</accession>
<organism evidence="2 3">
    <name type="scientific">Pelomonas caseinilytica</name>
    <dbReference type="NCBI Taxonomy" id="2906763"/>
    <lineage>
        <taxon>Bacteria</taxon>
        <taxon>Pseudomonadati</taxon>
        <taxon>Pseudomonadota</taxon>
        <taxon>Betaproteobacteria</taxon>
        <taxon>Burkholderiales</taxon>
        <taxon>Sphaerotilaceae</taxon>
        <taxon>Roseateles</taxon>
    </lineage>
</organism>
<keyword evidence="2" id="KW-0378">Hydrolase</keyword>
<dbReference type="InterPro" id="IPR000073">
    <property type="entry name" value="AB_hydrolase_1"/>
</dbReference>
<comment type="caution">
    <text evidence="2">The sequence shown here is derived from an EMBL/GenBank/DDBJ whole genome shotgun (WGS) entry which is preliminary data.</text>
</comment>
<dbReference type="PANTHER" id="PTHR43798:SF33">
    <property type="entry name" value="HYDROLASE, PUTATIVE (AFU_ORTHOLOGUE AFUA_2G14860)-RELATED"/>
    <property type="match status" value="1"/>
</dbReference>
<feature type="domain" description="AB hydrolase-1" evidence="1">
    <location>
        <begin position="35"/>
        <end position="277"/>
    </location>
</feature>
<dbReference type="RefSeq" id="WP_233388704.1">
    <property type="nucleotide sequence ID" value="NZ_JAJTWT010000001.1"/>
</dbReference>
<evidence type="ECO:0000313" key="2">
    <source>
        <dbReference type="EMBL" id="MCE4535904.1"/>
    </source>
</evidence>
<sequence length="293" mass="31727">MTGWPSVEAWAAAGRHFDFRGHAVFLRTDGPADAPPLLLIHGFPTASWDWCKLWPGLAQDHRLVAADMLGLGFSAKPRGHRYTVAEQADLFLAALAEAGARECAVLAHDLGDTVAQELIARQLDGRLPVRLRGVILLNGGLFPETHRPVLMQKLLLSPLGPLVARRSSRARLGANLSAIAGDVKPTAAEVDAMWHLMSRDGGLAALPGLIRYMVERRQHRERWVGALQRCPVPLTVVNGSADPVSGAHMVARLRELAIPADIVELPRVGHYPQIEAPQAVLIAVRHALAKMPG</sequence>
<evidence type="ECO:0000313" key="3">
    <source>
        <dbReference type="Proteomes" id="UP001201463"/>
    </source>
</evidence>
<dbReference type="Pfam" id="PF00561">
    <property type="entry name" value="Abhydrolase_1"/>
    <property type="match status" value="1"/>
</dbReference>
<keyword evidence="3" id="KW-1185">Reference proteome</keyword>
<dbReference type="GO" id="GO:0016787">
    <property type="term" value="F:hydrolase activity"/>
    <property type="evidence" value="ECO:0007669"/>
    <property type="project" value="UniProtKB-KW"/>
</dbReference>
<name>A0ABS8XC40_9BURK</name>
<dbReference type="Proteomes" id="UP001201463">
    <property type="component" value="Unassembled WGS sequence"/>
</dbReference>
<reference evidence="2 3" key="1">
    <citation type="submission" date="2021-12" db="EMBL/GenBank/DDBJ databases">
        <title>Genome seq of p7.</title>
        <authorList>
            <person name="Seo T."/>
        </authorList>
    </citation>
    <scope>NUCLEOTIDE SEQUENCE [LARGE SCALE GENOMIC DNA]</scope>
    <source>
        <strain evidence="2 3">P7</strain>
    </source>
</reference>
<dbReference type="InterPro" id="IPR029058">
    <property type="entry name" value="AB_hydrolase_fold"/>
</dbReference>
<evidence type="ECO:0000259" key="1">
    <source>
        <dbReference type="Pfam" id="PF00561"/>
    </source>
</evidence>